<evidence type="ECO:0000313" key="3">
    <source>
        <dbReference type="EMBL" id="GAA4623459.1"/>
    </source>
</evidence>
<dbReference type="RefSeq" id="WP_345430353.1">
    <property type="nucleotide sequence ID" value="NZ_BAABHK010000002.1"/>
</dbReference>
<reference evidence="4" key="1">
    <citation type="journal article" date="2019" name="Int. J. Syst. Evol. Microbiol.">
        <title>The Global Catalogue of Microorganisms (GCM) 10K type strain sequencing project: providing services to taxonomists for standard genome sequencing and annotation.</title>
        <authorList>
            <consortium name="The Broad Institute Genomics Platform"/>
            <consortium name="The Broad Institute Genome Sequencing Center for Infectious Disease"/>
            <person name="Wu L."/>
            <person name="Ma J."/>
        </authorList>
    </citation>
    <scope>NUCLEOTIDE SEQUENCE [LARGE SCALE GENOMIC DNA]</scope>
    <source>
        <strain evidence="4">JCM 17939</strain>
    </source>
</reference>
<evidence type="ECO:0000259" key="2">
    <source>
        <dbReference type="PROSITE" id="PS51782"/>
    </source>
</evidence>
<dbReference type="InterPro" id="IPR018392">
    <property type="entry name" value="LysM"/>
</dbReference>
<proteinExistence type="predicted"/>
<dbReference type="SUPFAM" id="SSF54106">
    <property type="entry name" value="LysM domain"/>
    <property type="match status" value="1"/>
</dbReference>
<accession>A0ABP8U7A3</accession>
<feature type="chain" id="PRO_5045553783" description="LysM domain-containing protein" evidence="1">
    <location>
        <begin position="30"/>
        <end position="88"/>
    </location>
</feature>
<dbReference type="SMART" id="SM00257">
    <property type="entry name" value="LysM"/>
    <property type="match status" value="1"/>
</dbReference>
<dbReference type="PROSITE" id="PS51782">
    <property type="entry name" value="LYSM"/>
    <property type="match status" value="1"/>
</dbReference>
<dbReference type="EMBL" id="BAABHK010000002">
    <property type="protein sequence ID" value="GAA4623459.1"/>
    <property type="molecule type" value="Genomic_DNA"/>
</dbReference>
<gene>
    <name evidence="3" type="ORF">GCM10023196_019720</name>
</gene>
<dbReference type="InterPro" id="IPR036779">
    <property type="entry name" value="LysM_dom_sf"/>
</dbReference>
<feature type="domain" description="LysM" evidence="2">
    <location>
        <begin position="42"/>
        <end position="86"/>
    </location>
</feature>
<organism evidence="3 4">
    <name type="scientific">Actinoallomurus vinaceus</name>
    <dbReference type="NCBI Taxonomy" id="1080074"/>
    <lineage>
        <taxon>Bacteria</taxon>
        <taxon>Bacillati</taxon>
        <taxon>Actinomycetota</taxon>
        <taxon>Actinomycetes</taxon>
        <taxon>Streptosporangiales</taxon>
        <taxon>Thermomonosporaceae</taxon>
        <taxon>Actinoallomurus</taxon>
    </lineage>
</organism>
<keyword evidence="4" id="KW-1185">Reference proteome</keyword>
<evidence type="ECO:0000256" key="1">
    <source>
        <dbReference type="SAM" id="SignalP"/>
    </source>
</evidence>
<keyword evidence="1" id="KW-0732">Signal</keyword>
<protein>
    <recommendedName>
        <fullName evidence="2">LysM domain-containing protein</fullName>
    </recommendedName>
</protein>
<evidence type="ECO:0000313" key="4">
    <source>
        <dbReference type="Proteomes" id="UP001501442"/>
    </source>
</evidence>
<name>A0ABP8U7A3_9ACTN</name>
<comment type="caution">
    <text evidence="3">The sequence shown here is derived from an EMBL/GenBank/DDBJ whole genome shotgun (WGS) entry which is preliminary data.</text>
</comment>
<dbReference type="CDD" id="cd00118">
    <property type="entry name" value="LysM"/>
    <property type="match status" value="1"/>
</dbReference>
<sequence length="88" mass="9203">MRFSVFQKAVVTTVACASILGTTSGVTFASTSAPGTRSALECGHAVQSGETARSIASEFGMTLAQLQALNPGKNLNNLYVGEWLIVYC</sequence>
<dbReference type="Gene3D" id="3.10.350.10">
    <property type="entry name" value="LysM domain"/>
    <property type="match status" value="1"/>
</dbReference>
<dbReference type="Pfam" id="PF01476">
    <property type="entry name" value="LysM"/>
    <property type="match status" value="1"/>
</dbReference>
<dbReference type="Proteomes" id="UP001501442">
    <property type="component" value="Unassembled WGS sequence"/>
</dbReference>
<feature type="signal peptide" evidence="1">
    <location>
        <begin position="1"/>
        <end position="29"/>
    </location>
</feature>